<dbReference type="InterPro" id="IPR018154">
    <property type="entry name" value="TLV/ENV_coat_polyprotein"/>
</dbReference>
<reference evidence="1" key="2">
    <citation type="submission" date="2025-09" db="UniProtKB">
        <authorList>
            <consortium name="Ensembl"/>
        </authorList>
    </citation>
    <scope>IDENTIFICATION</scope>
</reference>
<proteinExistence type="predicted"/>
<sequence length="552" mass="61449">MTRVQNGTNTTDVNATMPTLNVSIRGKRDVTSQGFVKRCTIAGVDQVIIQVPRNTTVAAKFDLFDVNPCKGFDARYKKAKVYICTFPRGKPTSESWCPDWSFVYWNSNPRGYVNPSNQYIPSGLRDKISLVRAKRTKETYKRGGNPLVLTVKNMWVNPWSAADHRDLEHFHLILGVNVFGKDPRGVFKIQFVDPAPALRSVSDATVDSFLPGTDTPDPLVTYLNLSSSDAMMQVETGFTEKNTWLDWITFTAKSNNMTDCIACSTARPTLFTSPAPLLYETDHPGFDCMLALHMNPSPPECPTLNALFPPASNTTIPPIFTPRAGNYTCLTRRNDSFLGEMPSSWCSSTINVTSWANASSLLHARADLFWYCGTKTLYNFLAPRWSGTCTLVRLAMPVVLPGHLNFSPTSGSPTYFDAIGVHQGVPDEYKLANPIANGFESIFLWITPDKNVDHINYVHFNLQRLTNLTRDALEGIATQLSASSLASWQNRMALDMLLAEKGGVALDGLRTLANQMAEDSGVQDIPDWFSSVFGKWKSFIVAGMVYFYILRF</sequence>
<dbReference type="GeneTree" id="ENSGT00530000064449"/>
<dbReference type="PANTHER" id="PTHR10424:SF80">
    <property type="entry name" value="ENVELOPE GLYCOPROTEIN"/>
    <property type="match status" value="1"/>
</dbReference>
<dbReference type="Proteomes" id="UP000265020">
    <property type="component" value="Unassembled WGS sequence"/>
</dbReference>
<organism evidence="1 2">
    <name type="scientific">Cyprinodon variegatus</name>
    <name type="common">Sheepshead minnow</name>
    <dbReference type="NCBI Taxonomy" id="28743"/>
    <lineage>
        <taxon>Eukaryota</taxon>
        <taxon>Metazoa</taxon>
        <taxon>Chordata</taxon>
        <taxon>Craniata</taxon>
        <taxon>Vertebrata</taxon>
        <taxon>Euteleostomi</taxon>
        <taxon>Actinopterygii</taxon>
        <taxon>Neopterygii</taxon>
        <taxon>Teleostei</taxon>
        <taxon>Neoteleostei</taxon>
        <taxon>Acanthomorphata</taxon>
        <taxon>Ovalentaria</taxon>
        <taxon>Atherinomorphae</taxon>
        <taxon>Cyprinodontiformes</taxon>
        <taxon>Cyprinodontidae</taxon>
        <taxon>Cyprinodon</taxon>
    </lineage>
</organism>
<accession>A0A3Q2CLL1</accession>
<evidence type="ECO:0000313" key="2">
    <source>
        <dbReference type="Proteomes" id="UP000265020"/>
    </source>
</evidence>
<evidence type="ECO:0000313" key="1">
    <source>
        <dbReference type="Ensembl" id="ENSCVAP00000006271.1"/>
    </source>
</evidence>
<dbReference type="SUPFAM" id="SSF58069">
    <property type="entry name" value="Virus ectodomain"/>
    <property type="match status" value="1"/>
</dbReference>
<dbReference type="Gene3D" id="1.10.287.210">
    <property type="match status" value="1"/>
</dbReference>
<dbReference type="Ensembl" id="ENSCVAT00000005267.1">
    <property type="protein sequence ID" value="ENSCVAP00000006271.1"/>
    <property type="gene ID" value="ENSCVAG00000007822.1"/>
</dbReference>
<dbReference type="AlphaFoldDB" id="A0A3Q2CLL1"/>
<protein>
    <submittedName>
        <fullName evidence="1">Uncharacterized protein</fullName>
    </submittedName>
</protein>
<keyword evidence="2" id="KW-1185">Reference proteome</keyword>
<dbReference type="PANTHER" id="PTHR10424">
    <property type="entry name" value="VIRAL ENVELOPE PROTEIN"/>
    <property type="match status" value="1"/>
</dbReference>
<dbReference type="STRING" id="28743.ENSCVAP00000006271"/>
<name>A0A3Q2CLL1_CYPVA</name>
<reference evidence="1" key="1">
    <citation type="submission" date="2025-08" db="UniProtKB">
        <authorList>
            <consortium name="Ensembl"/>
        </authorList>
    </citation>
    <scope>IDENTIFICATION</scope>
</reference>